<dbReference type="AlphaFoldDB" id="A0AAD0SRW0"/>
<sequence>MVSSISTIKYNLSLLNQRNEKVTYQMSSGDALQYGSDNSQQYNQILSVNNSVKSYSSILERMKLSNAYNTTSDTAVASMKDSMKSIQSLVQKALTATTSSEGKATIADEIESAKNTIYSLANSNTSGQYLFSGSSLSTQAFQKDATTGKITYTATNDNKSVNVETGSYTTQGVNGIELLYYTNNTAQAGEDLTFEENEIILDKNENQYKLLDNDNDGSFDGLYLNGDSSNISLPVTDNGDGSFTVNNSGTTALQSKHSIFDDLDKIINALKQQDSSGNAITEDEANTLLSDALSTVTNAYDTMNITHAKLGTRTASIENYEDIVQTKLSNFDILQENYSAADVTALAIESQSLESTYTALYSTINKVNNLSLVKYLNS</sequence>
<dbReference type="EMBL" id="CP032100">
    <property type="protein sequence ID" value="AXX89763.1"/>
    <property type="molecule type" value="Genomic_DNA"/>
</dbReference>
<keyword evidence="2" id="KW-1185">Reference proteome</keyword>
<dbReference type="KEGG" id="asui:ASUIS_1278"/>
<protein>
    <submittedName>
        <fullName evidence="1">Distal flagellar hook-filament junction protein FlgL</fullName>
    </submittedName>
</protein>
<evidence type="ECO:0000313" key="1">
    <source>
        <dbReference type="EMBL" id="AXX89763.1"/>
    </source>
</evidence>
<dbReference type="InterPro" id="IPR001492">
    <property type="entry name" value="Flagellin"/>
</dbReference>
<name>A0AAD0SRW0_9BACT</name>
<dbReference type="RefSeq" id="WP_118886295.1">
    <property type="nucleotide sequence ID" value="NZ_CP032100.1"/>
</dbReference>
<dbReference type="Proteomes" id="UP000263040">
    <property type="component" value="Chromosome"/>
</dbReference>
<evidence type="ECO:0000313" key="2">
    <source>
        <dbReference type="Proteomes" id="UP000263040"/>
    </source>
</evidence>
<keyword evidence="1" id="KW-0282">Flagellum</keyword>
<accession>A0AAD0SRW0</accession>
<dbReference type="GO" id="GO:0005198">
    <property type="term" value="F:structural molecule activity"/>
    <property type="evidence" value="ECO:0007669"/>
    <property type="project" value="InterPro"/>
</dbReference>
<organism evidence="1 2">
    <name type="scientific">Arcobacter suis CECT 7833</name>
    <dbReference type="NCBI Taxonomy" id="663365"/>
    <lineage>
        <taxon>Bacteria</taxon>
        <taxon>Pseudomonadati</taxon>
        <taxon>Campylobacterota</taxon>
        <taxon>Epsilonproteobacteria</taxon>
        <taxon>Campylobacterales</taxon>
        <taxon>Arcobacteraceae</taxon>
        <taxon>Arcobacter</taxon>
    </lineage>
</organism>
<keyword evidence="1" id="KW-0966">Cell projection</keyword>
<dbReference type="Gene3D" id="1.20.1330.10">
    <property type="entry name" value="f41 fragment of flagellin, N-terminal domain"/>
    <property type="match status" value="2"/>
</dbReference>
<proteinExistence type="predicted"/>
<gene>
    <name evidence="1" type="ORF">ASUIS_1278</name>
</gene>
<dbReference type="GO" id="GO:0009288">
    <property type="term" value="C:bacterial-type flagellum"/>
    <property type="evidence" value="ECO:0007669"/>
    <property type="project" value="InterPro"/>
</dbReference>
<dbReference type="PANTHER" id="PTHR42792:SF1">
    <property type="entry name" value="FLAGELLAR HOOK-ASSOCIATED PROTEIN 3"/>
    <property type="match status" value="1"/>
</dbReference>
<dbReference type="SUPFAM" id="SSF64518">
    <property type="entry name" value="Phase 1 flagellin"/>
    <property type="match status" value="1"/>
</dbReference>
<reference evidence="1 2" key="1">
    <citation type="submission" date="2018-08" db="EMBL/GenBank/DDBJ databases">
        <title>Complete genome of the Arcobacter suis type strain LMG 26152.</title>
        <authorList>
            <person name="Miller W.G."/>
            <person name="Yee E."/>
            <person name="Bono J.L."/>
        </authorList>
    </citation>
    <scope>NUCLEOTIDE SEQUENCE [LARGE SCALE GENOMIC DNA]</scope>
    <source>
        <strain evidence="1 2">CECT 7833</strain>
    </source>
</reference>
<dbReference type="PANTHER" id="PTHR42792">
    <property type="entry name" value="FLAGELLIN"/>
    <property type="match status" value="1"/>
</dbReference>
<keyword evidence="1" id="KW-0969">Cilium</keyword>